<evidence type="ECO:0000256" key="7">
    <source>
        <dbReference type="ARBA" id="ARBA00022989"/>
    </source>
</evidence>
<evidence type="ECO:0000313" key="12">
    <source>
        <dbReference type="EMBL" id="CAL52708.1"/>
    </source>
</evidence>
<dbReference type="NCBIfam" id="TIGR00817">
    <property type="entry name" value="tpt"/>
    <property type="match status" value="1"/>
</dbReference>
<dbReference type="InParanoid" id="Q01D95"/>
<gene>
    <name evidence="12" type="ORF">OT_ostta03g00620</name>
</gene>
<evidence type="ECO:0000256" key="9">
    <source>
        <dbReference type="SAM" id="MobiDB-lite"/>
    </source>
</evidence>
<dbReference type="Proteomes" id="UP000009170">
    <property type="component" value="Unassembled WGS sequence"/>
</dbReference>
<comment type="caution">
    <text evidence="12">The sequence shown here is derived from an EMBL/GenBank/DDBJ whole genome shotgun (WGS) entry which is preliminary data.</text>
</comment>
<dbReference type="InterPro" id="IPR004696">
    <property type="entry name" value="Tpt_PEP_transl"/>
</dbReference>
<sequence length="448" mass="47415">MRARARAPAPARALCARAASARHASASSRARTRAAAGRACDRVSISHQSGRCAVTRATRRREGDAALGARAAHRERARASTKTRASANGSEAKPLDHWLEKLRTKGETAAQVLMLLMLFGCWYGFNIVFNIYNKQILKTFPYPVTVTLIELGVGSALIAAMWASGAKKPPQVSMAMLKPIAPLAVIHAVGNLLTNVSLGKVAVSFTHTIKASEPFFSVLLSALFLGDVPSLAVMAALLPVVGGVALASMTEVSFCWAGFLAALGSNITFQSRNVLSKKMMGMSVIKGAIDNINLFSVITMLSCLVALPVAIGVEGVRFTPAAIAATGANVAELSKSLLVAGFCFQMYQQISYMILSRVSPVTHSVGNCMKRVTVIVVTLIYFKNPVSPLNMAGTAMALTGVFLYSRAKRAEGDKKKQASAAAAGIKASSGDSAYNDVFRRTTGLSNIE</sequence>
<keyword evidence="13" id="KW-1185">Reference proteome</keyword>
<proteinExistence type="predicted"/>
<dbReference type="GO" id="GO:0015605">
    <property type="term" value="F:organophosphate ester transmembrane transporter activity"/>
    <property type="evidence" value="ECO:0007669"/>
    <property type="project" value="UniProtKB-ARBA"/>
</dbReference>
<keyword evidence="4" id="KW-0934">Plastid</keyword>
<evidence type="ECO:0000313" key="13">
    <source>
        <dbReference type="Proteomes" id="UP000009170"/>
    </source>
</evidence>
<dbReference type="OrthoDB" id="6418713at2759"/>
<feature type="transmembrane region" description="Helical" evidence="10">
    <location>
        <begin position="215"/>
        <end position="238"/>
    </location>
</feature>
<evidence type="ECO:0000256" key="2">
    <source>
        <dbReference type="ARBA" id="ARBA00022448"/>
    </source>
</evidence>
<evidence type="ECO:0000256" key="8">
    <source>
        <dbReference type="ARBA" id="ARBA00023136"/>
    </source>
</evidence>
<dbReference type="Pfam" id="PF03151">
    <property type="entry name" value="TPT"/>
    <property type="match status" value="1"/>
</dbReference>
<keyword evidence="7 10" id="KW-1133">Transmembrane helix</keyword>
<dbReference type="KEGG" id="ota:OT_ostta03g00620"/>
<evidence type="ECO:0000256" key="4">
    <source>
        <dbReference type="ARBA" id="ARBA00022640"/>
    </source>
</evidence>
<feature type="region of interest" description="Disordered" evidence="9">
    <location>
        <begin position="63"/>
        <end position="92"/>
    </location>
</feature>
<feature type="domain" description="Sugar phosphate transporter" evidence="11">
    <location>
        <begin position="114"/>
        <end position="405"/>
    </location>
</feature>
<reference evidence="13" key="1">
    <citation type="journal article" date="2006" name="Proc. Natl. Acad. Sci. U.S.A.">
        <title>Genome analysis of the smallest free-living eukaryote Ostreococcus tauri unveils many unique features.</title>
        <authorList>
            <person name="Derelle E."/>
            <person name="Ferraz C."/>
            <person name="Rombauts S."/>
            <person name="Rouze P."/>
            <person name="Worden A.Z."/>
            <person name="Robbens S."/>
            <person name="Partensky F."/>
            <person name="Degroeve S."/>
            <person name="Echeynie S."/>
            <person name="Cooke R."/>
            <person name="Saeys Y."/>
            <person name="Wuyts J."/>
            <person name="Jabbari K."/>
            <person name="Bowler C."/>
            <person name="Panaud O."/>
            <person name="Piegu B."/>
            <person name="Ball S.G."/>
            <person name="Ral J.-P."/>
            <person name="Bouget F.-Y."/>
            <person name="Piganeau G."/>
            <person name="De Baets B."/>
            <person name="Picard A."/>
            <person name="Delseny M."/>
            <person name="Demaille J."/>
            <person name="Van de Peer Y."/>
            <person name="Moreau H."/>
        </authorList>
    </citation>
    <scope>NUCLEOTIDE SEQUENCE [LARGE SCALE GENOMIC DNA]</scope>
    <source>
        <strain evidence="13">OTTH 0595 / CCAP 157/2 / RCC745</strain>
    </source>
</reference>
<comment type="subcellular location">
    <subcellularLocation>
        <location evidence="1">Plastid</location>
        <location evidence="1">Chloroplast membrane</location>
        <topology evidence="1">Multi-pass membrane protein</topology>
    </subcellularLocation>
</comment>
<evidence type="ECO:0000259" key="11">
    <source>
        <dbReference type="Pfam" id="PF03151"/>
    </source>
</evidence>
<feature type="transmembrane region" description="Helical" evidence="10">
    <location>
        <begin position="244"/>
        <end position="267"/>
    </location>
</feature>
<dbReference type="RefSeq" id="XP_003077968.1">
    <property type="nucleotide sequence ID" value="XM_003077920.1"/>
</dbReference>
<dbReference type="InterPro" id="IPR037185">
    <property type="entry name" value="EmrE-like"/>
</dbReference>
<dbReference type="EMBL" id="CAID01000003">
    <property type="protein sequence ID" value="CAL52708.1"/>
    <property type="molecule type" value="Genomic_DNA"/>
</dbReference>
<keyword evidence="8 10" id="KW-0472">Membrane</keyword>
<dbReference type="GeneID" id="9832802"/>
<dbReference type="SUPFAM" id="SSF103481">
    <property type="entry name" value="Multidrug resistance efflux transporter EmrE"/>
    <property type="match status" value="2"/>
</dbReference>
<organism evidence="12 13">
    <name type="scientific">Ostreococcus tauri</name>
    <name type="common">Marine green alga</name>
    <dbReference type="NCBI Taxonomy" id="70448"/>
    <lineage>
        <taxon>Eukaryota</taxon>
        <taxon>Viridiplantae</taxon>
        <taxon>Chlorophyta</taxon>
        <taxon>Mamiellophyceae</taxon>
        <taxon>Mamiellales</taxon>
        <taxon>Bathycoccaceae</taxon>
        <taxon>Ostreococcus</taxon>
    </lineage>
</organism>
<dbReference type="InterPro" id="IPR050186">
    <property type="entry name" value="TPT_transporter"/>
</dbReference>
<keyword evidence="6" id="KW-0809">Transit peptide</keyword>
<evidence type="ECO:0000256" key="5">
    <source>
        <dbReference type="ARBA" id="ARBA00022692"/>
    </source>
</evidence>
<accession>Q01D95</accession>
<feature type="transmembrane region" description="Helical" evidence="10">
    <location>
        <begin position="112"/>
        <end position="132"/>
    </location>
</feature>
<dbReference type="PANTHER" id="PTHR11132">
    <property type="entry name" value="SOLUTE CARRIER FAMILY 35"/>
    <property type="match status" value="1"/>
</dbReference>
<dbReference type="InterPro" id="IPR004853">
    <property type="entry name" value="Sugar_P_trans_dom"/>
</dbReference>
<feature type="transmembrane region" description="Helical" evidence="10">
    <location>
        <begin position="183"/>
        <end position="203"/>
    </location>
</feature>
<dbReference type="OMA" id="WFRQQVT"/>
<evidence type="ECO:0000256" key="1">
    <source>
        <dbReference type="ARBA" id="ARBA00004508"/>
    </source>
</evidence>
<evidence type="ECO:0000256" key="10">
    <source>
        <dbReference type="SAM" id="Phobius"/>
    </source>
</evidence>
<keyword evidence="3" id="KW-0150">Chloroplast</keyword>
<dbReference type="GO" id="GO:0015718">
    <property type="term" value="P:monocarboxylic acid transport"/>
    <property type="evidence" value="ECO:0007669"/>
    <property type="project" value="UniProtKB-ARBA"/>
</dbReference>
<keyword evidence="5 10" id="KW-0812">Transmembrane</keyword>
<reference evidence="12 13" key="2">
    <citation type="journal article" date="2014" name="BMC Genomics">
        <title>An improved genome of the model marine alga Ostreococcus tauri unfolds by assessing Illumina de novo assemblies.</title>
        <authorList>
            <person name="Blanc-Mathieu R."/>
            <person name="Verhelst B."/>
            <person name="Derelle E."/>
            <person name="Rombauts S."/>
            <person name="Bouget F.Y."/>
            <person name="Carre I."/>
            <person name="Chateau A."/>
            <person name="Eyre-Walker A."/>
            <person name="Grimsley N."/>
            <person name="Moreau H."/>
            <person name="Piegu B."/>
            <person name="Rivals E."/>
            <person name="Schackwitz W."/>
            <person name="Van de Peer Y."/>
            <person name="Piganeau G."/>
        </authorList>
    </citation>
    <scope>NUCLEOTIDE SEQUENCE [LARGE SCALE GENOMIC DNA]</scope>
    <source>
        <strain evidence="13">OTTH 0595 / CCAP 157/2 / RCC745</strain>
    </source>
</reference>
<protein>
    <submittedName>
        <fullName evidence="12">Triose phosphate/phosphoenolpyruvate translocator</fullName>
    </submittedName>
</protein>
<dbReference type="FunCoup" id="Q01D95">
    <property type="interactions" value="1716"/>
</dbReference>
<dbReference type="GO" id="GO:0031969">
    <property type="term" value="C:chloroplast membrane"/>
    <property type="evidence" value="ECO:0007669"/>
    <property type="project" value="UniProtKB-SubCell"/>
</dbReference>
<keyword evidence="2" id="KW-0813">Transport</keyword>
<evidence type="ECO:0000256" key="3">
    <source>
        <dbReference type="ARBA" id="ARBA00022528"/>
    </source>
</evidence>
<dbReference type="GO" id="GO:0046943">
    <property type="term" value="F:carboxylic acid transmembrane transporter activity"/>
    <property type="evidence" value="ECO:0007669"/>
    <property type="project" value="UniProtKB-ARBA"/>
</dbReference>
<evidence type="ECO:0000256" key="6">
    <source>
        <dbReference type="ARBA" id="ARBA00022946"/>
    </source>
</evidence>
<name>Q01D95_OSTTA</name>
<feature type="transmembrane region" description="Helical" evidence="10">
    <location>
        <begin position="144"/>
        <end position="163"/>
    </location>
</feature>
<dbReference type="AlphaFoldDB" id="Q01D95"/>
<feature type="transmembrane region" description="Helical" evidence="10">
    <location>
        <begin position="288"/>
        <end position="311"/>
    </location>
</feature>